<keyword evidence="6" id="KW-0378">Hydrolase</keyword>
<protein>
    <submittedName>
        <fullName evidence="11">Endonuclease</fullName>
    </submittedName>
</protein>
<dbReference type="GO" id="GO:0004519">
    <property type="term" value="F:endonuclease activity"/>
    <property type="evidence" value="ECO:0007669"/>
    <property type="project" value="UniProtKB-KW"/>
</dbReference>
<keyword evidence="9" id="KW-1133">Transmembrane helix</keyword>
<evidence type="ECO:0000313" key="11">
    <source>
        <dbReference type="EMBL" id="WAW14364.1"/>
    </source>
</evidence>
<dbReference type="Gene3D" id="3.60.10.10">
    <property type="entry name" value="Endonuclease/exonuclease/phosphatase"/>
    <property type="match status" value="1"/>
</dbReference>
<evidence type="ECO:0000256" key="5">
    <source>
        <dbReference type="ARBA" id="ARBA00022763"/>
    </source>
</evidence>
<dbReference type="RefSeq" id="WP_269311035.1">
    <property type="nucleotide sequence ID" value="NZ_CP114052.1"/>
</dbReference>
<comment type="cofactor">
    <cofactor evidence="1">
        <name>Mn(2+)</name>
        <dbReference type="ChEBI" id="CHEBI:29035"/>
    </cofactor>
</comment>
<evidence type="ECO:0000256" key="1">
    <source>
        <dbReference type="ARBA" id="ARBA00001936"/>
    </source>
</evidence>
<evidence type="ECO:0000256" key="3">
    <source>
        <dbReference type="ARBA" id="ARBA00022722"/>
    </source>
</evidence>
<dbReference type="InterPro" id="IPR036691">
    <property type="entry name" value="Endo/exonu/phosph_ase_sf"/>
</dbReference>
<accession>A0ABY7JLY4</accession>
<evidence type="ECO:0000256" key="2">
    <source>
        <dbReference type="ARBA" id="ARBA00001946"/>
    </source>
</evidence>
<keyword evidence="8" id="KW-0234">DNA repair</keyword>
<evidence type="ECO:0000259" key="10">
    <source>
        <dbReference type="Pfam" id="PF03372"/>
    </source>
</evidence>
<evidence type="ECO:0000313" key="12">
    <source>
        <dbReference type="Proteomes" id="UP001164187"/>
    </source>
</evidence>
<dbReference type="InterPro" id="IPR051547">
    <property type="entry name" value="TDP2-like"/>
</dbReference>
<dbReference type="Proteomes" id="UP001164187">
    <property type="component" value="Chromosome"/>
</dbReference>
<keyword evidence="7" id="KW-0460">Magnesium</keyword>
<keyword evidence="5" id="KW-0227">DNA damage</keyword>
<dbReference type="InterPro" id="IPR005135">
    <property type="entry name" value="Endo/exonuclease/phosphatase"/>
</dbReference>
<name>A0ABY7JLY4_9FIRM</name>
<keyword evidence="9" id="KW-0812">Transmembrane</keyword>
<sequence>MSTRKKNFRGLRLWQKSLIVLVGIVAIIAISFAILIGYLHFTEFKPNKEMRLDINSKYNIQSIEMNKNLKVMTWNIGYGGLDKNTDFFMDGGKNVKAISKNSVKSNLYGISKEINNINPDFALLQEVDRNSSRSYGIDNLKEIKNNSNTWDYDSTFAYNYKVKYIPYPMPPLGKVNSGINTLSKYKIKDATRVKLPNPFTWPTRLANLKRCISINRIPIKSSDKELVLINLHLEAYDSGEGKKAQTAMLKEYLNKEIKKGNYVIAGGDFNQTFSDVNVSHFKKLKNVWQPPLLEQKEFDNNWEFLMDAKEPTCRSLDKPLSSLDPQKFQFYAIDGFIISKNIEINKLETKNLKFKNSDHNPVILDFKLK</sequence>
<dbReference type="Pfam" id="PF03372">
    <property type="entry name" value="Exo_endo_phos"/>
    <property type="match status" value="1"/>
</dbReference>
<evidence type="ECO:0000256" key="6">
    <source>
        <dbReference type="ARBA" id="ARBA00022801"/>
    </source>
</evidence>
<keyword evidence="3" id="KW-0540">Nuclease</keyword>
<evidence type="ECO:0000256" key="4">
    <source>
        <dbReference type="ARBA" id="ARBA00022723"/>
    </source>
</evidence>
<dbReference type="PANTHER" id="PTHR15822:SF4">
    <property type="entry name" value="TYROSYL-DNA PHOSPHODIESTERASE 2"/>
    <property type="match status" value="1"/>
</dbReference>
<proteinExistence type="predicted"/>
<evidence type="ECO:0000256" key="8">
    <source>
        <dbReference type="ARBA" id="ARBA00023204"/>
    </source>
</evidence>
<feature type="transmembrane region" description="Helical" evidence="9">
    <location>
        <begin position="20"/>
        <end position="41"/>
    </location>
</feature>
<keyword evidence="12" id="KW-1185">Reference proteome</keyword>
<keyword evidence="9" id="KW-0472">Membrane</keyword>
<evidence type="ECO:0000256" key="7">
    <source>
        <dbReference type="ARBA" id="ARBA00022842"/>
    </source>
</evidence>
<dbReference type="SUPFAM" id="SSF56219">
    <property type="entry name" value="DNase I-like"/>
    <property type="match status" value="1"/>
</dbReference>
<comment type="cofactor">
    <cofactor evidence="2">
        <name>Mg(2+)</name>
        <dbReference type="ChEBI" id="CHEBI:18420"/>
    </cofactor>
</comment>
<evidence type="ECO:0000256" key="9">
    <source>
        <dbReference type="SAM" id="Phobius"/>
    </source>
</evidence>
<reference evidence="11" key="1">
    <citation type="submission" date="2022-12" db="EMBL/GenBank/DDBJ databases">
        <title>Peptostreptococcus.</title>
        <authorList>
            <person name="Lee S.H."/>
        </authorList>
    </citation>
    <scope>NUCLEOTIDE SEQUENCE</scope>
    <source>
        <strain evidence="11">CBA3647</strain>
    </source>
</reference>
<keyword evidence="4" id="KW-0479">Metal-binding</keyword>
<feature type="domain" description="Endonuclease/exonuclease/phosphatase" evidence="10">
    <location>
        <begin position="72"/>
        <end position="294"/>
    </location>
</feature>
<dbReference type="EMBL" id="CP114052">
    <property type="protein sequence ID" value="WAW14364.1"/>
    <property type="molecule type" value="Genomic_DNA"/>
</dbReference>
<keyword evidence="11" id="KW-0255">Endonuclease</keyword>
<gene>
    <name evidence="11" type="ORF">O0R46_07075</name>
</gene>
<organism evidence="11 12">
    <name type="scientific">Peptostreptococcus equinus</name>
    <dbReference type="NCBI Taxonomy" id="3003601"/>
    <lineage>
        <taxon>Bacteria</taxon>
        <taxon>Bacillati</taxon>
        <taxon>Bacillota</taxon>
        <taxon>Clostridia</taxon>
        <taxon>Peptostreptococcales</taxon>
        <taxon>Peptostreptococcaceae</taxon>
        <taxon>Peptostreptococcus</taxon>
    </lineage>
</organism>
<dbReference type="PANTHER" id="PTHR15822">
    <property type="entry name" value="TRAF AND TNF RECEPTOR-ASSOCIATED PROTEIN"/>
    <property type="match status" value="1"/>
</dbReference>